<dbReference type="EC" id="2.7.7.80" evidence="9"/>
<evidence type="ECO:0000259" key="15">
    <source>
        <dbReference type="PROSITE" id="PS50206"/>
    </source>
</evidence>
<gene>
    <name evidence="16" type="ORF">YC6258_00773</name>
</gene>
<feature type="domain" description="Rhodanese" evidence="15">
    <location>
        <begin position="282"/>
        <end position="370"/>
    </location>
</feature>
<evidence type="ECO:0000256" key="3">
    <source>
        <dbReference type="ARBA" id="ARBA00022679"/>
    </source>
</evidence>
<keyword evidence="3" id="KW-0808">Transferase</keyword>
<dbReference type="STRING" id="1445510.YC6258_00773"/>
<keyword evidence="14" id="KW-1133">Transmembrane helix</keyword>
<comment type="function">
    <text evidence="7">Catalyzes the adenylation by ATP of the carboxyl group of the C-terminal glycine of sulfur carrier protein MoaD.</text>
</comment>
<comment type="pathway">
    <text evidence="1">Cofactor biosynthesis; molybdopterin biosynthesis.</text>
</comment>
<evidence type="ECO:0000256" key="13">
    <source>
        <dbReference type="ARBA" id="ARBA00078531"/>
    </source>
</evidence>
<keyword evidence="14" id="KW-0472">Membrane</keyword>
<evidence type="ECO:0000256" key="4">
    <source>
        <dbReference type="ARBA" id="ARBA00022741"/>
    </source>
</evidence>
<dbReference type="GO" id="GO:0005829">
    <property type="term" value="C:cytosol"/>
    <property type="evidence" value="ECO:0007669"/>
    <property type="project" value="TreeGrafter"/>
</dbReference>
<dbReference type="Gene3D" id="3.40.250.10">
    <property type="entry name" value="Rhodanese-like domain"/>
    <property type="match status" value="1"/>
</dbReference>
<dbReference type="SUPFAM" id="SSF69572">
    <property type="entry name" value="Activating enzymes of the ubiquitin-like proteins"/>
    <property type="match status" value="1"/>
</dbReference>
<dbReference type="SMART" id="SM00450">
    <property type="entry name" value="RHOD"/>
    <property type="match status" value="1"/>
</dbReference>
<keyword evidence="14" id="KW-0812">Transmembrane</keyword>
<dbReference type="CDD" id="cd00757">
    <property type="entry name" value="ThiF_MoeB_HesA_family"/>
    <property type="match status" value="1"/>
</dbReference>
<dbReference type="PANTHER" id="PTHR10953:SF102">
    <property type="entry name" value="ADENYLYLTRANSFERASE AND SULFURTRANSFERASE MOCS3"/>
    <property type="match status" value="1"/>
</dbReference>
<evidence type="ECO:0000313" key="17">
    <source>
        <dbReference type="Proteomes" id="UP000032266"/>
    </source>
</evidence>
<dbReference type="HOGENOM" id="CLU_013325_1_0_6"/>
<dbReference type="NCBIfam" id="NF004281">
    <property type="entry name" value="PRK05690.1"/>
    <property type="match status" value="1"/>
</dbReference>
<dbReference type="EMBL" id="CP007142">
    <property type="protein sequence ID" value="AJQ92823.1"/>
    <property type="molecule type" value="Genomic_DNA"/>
</dbReference>
<dbReference type="InterPro" id="IPR035985">
    <property type="entry name" value="Ubiquitin-activating_enz"/>
</dbReference>
<dbReference type="InterPro" id="IPR001763">
    <property type="entry name" value="Rhodanese-like_dom"/>
</dbReference>
<dbReference type="RefSeq" id="WP_044615797.1">
    <property type="nucleotide sequence ID" value="NZ_CP007142.1"/>
</dbReference>
<feature type="transmembrane region" description="Helical" evidence="14">
    <location>
        <begin position="32"/>
        <end position="59"/>
    </location>
</feature>
<dbReference type="GO" id="GO:0005524">
    <property type="term" value="F:ATP binding"/>
    <property type="evidence" value="ECO:0007669"/>
    <property type="project" value="UniProtKB-KW"/>
</dbReference>
<evidence type="ECO:0000313" key="16">
    <source>
        <dbReference type="EMBL" id="AJQ92823.1"/>
    </source>
</evidence>
<dbReference type="InterPro" id="IPR045886">
    <property type="entry name" value="ThiF/MoeB/HesA"/>
</dbReference>
<dbReference type="AlphaFoldDB" id="A0A0C5VHL1"/>
<evidence type="ECO:0000256" key="12">
    <source>
        <dbReference type="ARBA" id="ARBA00075328"/>
    </source>
</evidence>
<dbReference type="PATRIC" id="fig|1445510.3.peg.757"/>
<dbReference type="GO" id="GO:0008641">
    <property type="term" value="F:ubiquitin-like modifier activating enzyme activity"/>
    <property type="evidence" value="ECO:0007669"/>
    <property type="project" value="InterPro"/>
</dbReference>
<dbReference type="InterPro" id="IPR036873">
    <property type="entry name" value="Rhodanese-like_dom_sf"/>
</dbReference>
<keyword evidence="5" id="KW-0067">ATP-binding</keyword>
<comment type="subunit">
    <text evidence="8">Homodimer. Forms a stable heterotetrameric complex of 2 MoeB and 2 MoaD during adenylation of MoaD.</text>
</comment>
<reference evidence="16 17" key="1">
    <citation type="submission" date="2014-01" db="EMBL/GenBank/DDBJ databases">
        <title>Full genme sequencing of cellulolytic bacterium Gynuella sunshinyii YC6258T gen. nov., sp. nov.</title>
        <authorList>
            <person name="Khan H."/>
            <person name="Chung E.J."/>
            <person name="Chung Y.R."/>
        </authorList>
    </citation>
    <scope>NUCLEOTIDE SEQUENCE [LARGE SCALE GENOMIC DNA]</scope>
    <source>
        <strain evidence="16 17">YC6258</strain>
    </source>
</reference>
<evidence type="ECO:0000256" key="8">
    <source>
        <dbReference type="ARBA" id="ARBA00063809"/>
    </source>
</evidence>
<organism evidence="16 17">
    <name type="scientific">Gynuella sunshinyii YC6258</name>
    <dbReference type="NCBI Taxonomy" id="1445510"/>
    <lineage>
        <taxon>Bacteria</taxon>
        <taxon>Pseudomonadati</taxon>
        <taxon>Pseudomonadota</taxon>
        <taxon>Gammaproteobacteria</taxon>
        <taxon>Oceanospirillales</taxon>
        <taxon>Saccharospirillaceae</taxon>
        <taxon>Gynuella</taxon>
    </lineage>
</organism>
<dbReference type="Gene3D" id="3.40.50.720">
    <property type="entry name" value="NAD(P)-binding Rossmann-like Domain"/>
    <property type="match status" value="1"/>
</dbReference>
<dbReference type="FunFam" id="3.40.50.720:FF:000033">
    <property type="entry name" value="Adenylyltransferase and sulfurtransferase MOCS3"/>
    <property type="match status" value="1"/>
</dbReference>
<evidence type="ECO:0000256" key="11">
    <source>
        <dbReference type="ARBA" id="ARBA00075110"/>
    </source>
</evidence>
<dbReference type="Pfam" id="PF00899">
    <property type="entry name" value="ThiF"/>
    <property type="match status" value="1"/>
</dbReference>
<sequence length="372" mass="40574">MFTAQELSRYSRHLTLSEFGLEGQRRLKNARVLLVGAGGLGSPAGLYLAAAGVGIIGIVDADVVEDSNLQRQVLFTTADIGQSKANQAAVHLQQLNPHITVHSHHIALNRHNAMTLIADYDLVVDGSDNFPTRYLVNDACVLLDKPYVYGSIYQFEGQASVFHHADGPCYRCLFPEPPAPGQVPSCAEAGVLGVLPAMIATIQTTEAIKLITGIGQTLSGRLLQYHALDMRFDELTLSRDPQCPICGDQPVITELIDYEAFCGMQPAVSLITATELKTQLKNNPDIQLIDVREPYEREICQINNSRSIPLATLIHHHNELVGDRMIVCICKSGGRSATATRQLQAAGCSQVYSLEGGILAWIDQIDPCLTRY</sequence>
<dbReference type="GO" id="GO:0061605">
    <property type="term" value="F:molybdopterin-synthase adenylyltransferase activity"/>
    <property type="evidence" value="ECO:0007669"/>
    <property type="project" value="UniProtKB-EC"/>
</dbReference>
<dbReference type="InterPro" id="IPR000594">
    <property type="entry name" value="ThiF_NAD_FAD-bd"/>
</dbReference>
<evidence type="ECO:0000256" key="14">
    <source>
        <dbReference type="SAM" id="Phobius"/>
    </source>
</evidence>
<dbReference type="GO" id="GO:0004792">
    <property type="term" value="F:thiosulfate-cyanide sulfurtransferase activity"/>
    <property type="evidence" value="ECO:0007669"/>
    <property type="project" value="TreeGrafter"/>
</dbReference>
<proteinExistence type="inferred from homology"/>
<protein>
    <recommendedName>
        <fullName evidence="10">Molybdopterin-synthase adenylyltransferase</fullName>
        <ecNumber evidence="9">2.7.7.80</ecNumber>
    </recommendedName>
    <alternativeName>
        <fullName evidence="13">MoaD protein adenylase</fullName>
    </alternativeName>
    <alternativeName>
        <fullName evidence="11">Molybdopterin-converting factor subunit 1 adenylase</fullName>
    </alternativeName>
    <alternativeName>
        <fullName evidence="12">Sulfur carrier protein MoaD adenylyltransferase</fullName>
    </alternativeName>
</protein>
<keyword evidence="17" id="KW-1185">Reference proteome</keyword>
<dbReference type="OrthoDB" id="9804286at2"/>
<evidence type="ECO:0000256" key="9">
    <source>
        <dbReference type="ARBA" id="ARBA00066884"/>
    </source>
</evidence>
<evidence type="ECO:0000256" key="1">
    <source>
        <dbReference type="ARBA" id="ARBA00005046"/>
    </source>
</evidence>
<evidence type="ECO:0000256" key="5">
    <source>
        <dbReference type="ARBA" id="ARBA00022840"/>
    </source>
</evidence>
<dbReference type="KEGG" id="gsn:YC6258_00773"/>
<keyword evidence="4" id="KW-0547">Nucleotide-binding</keyword>
<dbReference type="PANTHER" id="PTHR10953">
    <property type="entry name" value="UBIQUITIN-ACTIVATING ENZYME E1"/>
    <property type="match status" value="1"/>
</dbReference>
<evidence type="ECO:0000256" key="10">
    <source>
        <dbReference type="ARBA" id="ARBA00073635"/>
    </source>
</evidence>
<dbReference type="Proteomes" id="UP000032266">
    <property type="component" value="Chromosome"/>
</dbReference>
<evidence type="ECO:0000256" key="2">
    <source>
        <dbReference type="ARBA" id="ARBA00009919"/>
    </source>
</evidence>
<name>A0A0C5VHL1_9GAMM</name>
<dbReference type="Pfam" id="PF00581">
    <property type="entry name" value="Rhodanese"/>
    <property type="match status" value="1"/>
</dbReference>
<comment type="similarity">
    <text evidence="2">Belongs to the HesA/MoeB/ThiF family.</text>
</comment>
<comment type="catalytic activity">
    <reaction evidence="6">
        <text>[molybdopterin-synthase sulfur-carrier protein]-C-terminal Gly-Gly + ATP + H(+) = [molybdopterin-synthase sulfur-carrier protein]-C-terminal Gly-Gly-AMP + diphosphate</text>
        <dbReference type="Rhea" id="RHEA:43616"/>
        <dbReference type="Rhea" id="RHEA-COMP:12159"/>
        <dbReference type="Rhea" id="RHEA-COMP:12202"/>
        <dbReference type="ChEBI" id="CHEBI:15378"/>
        <dbReference type="ChEBI" id="CHEBI:30616"/>
        <dbReference type="ChEBI" id="CHEBI:33019"/>
        <dbReference type="ChEBI" id="CHEBI:90618"/>
        <dbReference type="ChEBI" id="CHEBI:90778"/>
        <dbReference type="EC" id="2.7.7.80"/>
    </reaction>
</comment>
<dbReference type="PROSITE" id="PS50206">
    <property type="entry name" value="RHODANESE_3"/>
    <property type="match status" value="1"/>
</dbReference>
<evidence type="ECO:0000256" key="7">
    <source>
        <dbReference type="ARBA" id="ARBA00055169"/>
    </source>
</evidence>
<dbReference type="GO" id="GO:0008146">
    <property type="term" value="F:sulfotransferase activity"/>
    <property type="evidence" value="ECO:0007669"/>
    <property type="project" value="TreeGrafter"/>
</dbReference>
<dbReference type="CDD" id="cd00158">
    <property type="entry name" value="RHOD"/>
    <property type="match status" value="1"/>
</dbReference>
<evidence type="ECO:0000256" key="6">
    <source>
        <dbReference type="ARBA" id="ARBA00052218"/>
    </source>
</evidence>
<accession>A0A0C5VHL1</accession>